<dbReference type="AlphaFoldDB" id="A0AAX4JLY5"/>
<accession>A0AAX4JLY5</accession>
<dbReference type="InterPro" id="IPR001214">
    <property type="entry name" value="SET_dom"/>
</dbReference>
<dbReference type="InterPro" id="IPR046341">
    <property type="entry name" value="SET_dom_sf"/>
</dbReference>
<feature type="compositionally biased region" description="Low complexity" evidence="8">
    <location>
        <begin position="314"/>
        <end position="333"/>
    </location>
</feature>
<evidence type="ECO:0000256" key="4">
    <source>
        <dbReference type="ARBA" id="ARBA00023015"/>
    </source>
</evidence>
<dbReference type="Pfam" id="PF00856">
    <property type="entry name" value="SET"/>
    <property type="match status" value="1"/>
</dbReference>
<dbReference type="Gene3D" id="2.170.270.10">
    <property type="entry name" value="SET domain"/>
    <property type="match status" value="1"/>
</dbReference>
<keyword evidence="12" id="KW-1185">Reference proteome</keyword>
<evidence type="ECO:0000256" key="3">
    <source>
        <dbReference type="ARBA" id="ARBA00022691"/>
    </source>
</evidence>
<comment type="catalytic activity">
    <reaction evidence="6">
        <text>L-lysyl(27)-[histone H3] + 3 S-adenosyl-L-methionine = N(6),N(6),N(6)-trimethyl-L-lysyl(27)-[histone H3] + 3 S-adenosyl-L-homocysteine + 3 H(+)</text>
        <dbReference type="Rhea" id="RHEA:60292"/>
        <dbReference type="Rhea" id="RHEA-COMP:15535"/>
        <dbReference type="Rhea" id="RHEA-COMP:15548"/>
        <dbReference type="ChEBI" id="CHEBI:15378"/>
        <dbReference type="ChEBI" id="CHEBI:29969"/>
        <dbReference type="ChEBI" id="CHEBI:57856"/>
        <dbReference type="ChEBI" id="CHEBI:59789"/>
        <dbReference type="ChEBI" id="CHEBI:61961"/>
        <dbReference type="EC" id="2.1.1.356"/>
    </reaction>
</comment>
<proteinExistence type="predicted"/>
<feature type="compositionally biased region" description="Low complexity" evidence="8">
    <location>
        <begin position="1"/>
        <end position="14"/>
    </location>
</feature>
<keyword evidence="3" id="KW-0949">S-adenosyl-L-methionine</keyword>
<keyword evidence="4" id="KW-0805">Transcription regulation</keyword>
<dbReference type="PANTHER" id="PTHR45747">
    <property type="entry name" value="HISTONE-LYSINE N-METHYLTRANSFERASE E(Z)"/>
    <property type="match status" value="1"/>
</dbReference>
<dbReference type="SMART" id="SM00317">
    <property type="entry name" value="SET"/>
    <property type="match status" value="1"/>
</dbReference>
<evidence type="ECO:0000256" key="6">
    <source>
        <dbReference type="ARBA" id="ARBA00048568"/>
    </source>
</evidence>
<dbReference type="GO" id="GO:0140951">
    <property type="term" value="F:histone H3K27 trimethyltransferase activity"/>
    <property type="evidence" value="ECO:0007669"/>
    <property type="project" value="UniProtKB-EC"/>
</dbReference>
<evidence type="ECO:0000256" key="1">
    <source>
        <dbReference type="ARBA" id="ARBA00022603"/>
    </source>
</evidence>
<evidence type="ECO:0000259" key="9">
    <source>
        <dbReference type="PROSITE" id="PS50280"/>
    </source>
</evidence>
<dbReference type="PROSITE" id="PS51633">
    <property type="entry name" value="CXC"/>
    <property type="match status" value="1"/>
</dbReference>
<feature type="coiled-coil region" evidence="7">
    <location>
        <begin position="68"/>
        <end position="107"/>
    </location>
</feature>
<feature type="domain" description="CXC" evidence="10">
    <location>
        <begin position="519"/>
        <end position="637"/>
    </location>
</feature>
<dbReference type="GO" id="GO:0032259">
    <property type="term" value="P:methylation"/>
    <property type="evidence" value="ECO:0007669"/>
    <property type="project" value="UniProtKB-KW"/>
</dbReference>
<reference evidence="11 12" key="1">
    <citation type="submission" date="2024-01" db="EMBL/GenBank/DDBJ databases">
        <title>Comparative genomics of Cryptococcus and Kwoniella reveals pathogenesis evolution and contrasting modes of karyotype evolution via chromosome fusion or intercentromeric recombination.</title>
        <authorList>
            <person name="Coelho M.A."/>
            <person name="David-Palma M."/>
            <person name="Shea T."/>
            <person name="Bowers K."/>
            <person name="McGinley-Smith S."/>
            <person name="Mohammad A.W."/>
            <person name="Gnirke A."/>
            <person name="Yurkov A.M."/>
            <person name="Nowrousian M."/>
            <person name="Sun S."/>
            <person name="Cuomo C.A."/>
            <person name="Heitman J."/>
        </authorList>
    </citation>
    <scope>NUCLEOTIDE SEQUENCE [LARGE SCALE GENOMIC DNA]</scope>
    <source>
        <strain evidence="11 12">CBS 6074</strain>
    </source>
</reference>
<dbReference type="Pfam" id="PF18264">
    <property type="entry name" value="preSET_CXC"/>
    <property type="match status" value="1"/>
</dbReference>
<evidence type="ECO:0000256" key="8">
    <source>
        <dbReference type="SAM" id="MobiDB-lite"/>
    </source>
</evidence>
<dbReference type="Proteomes" id="UP001355207">
    <property type="component" value="Chromosome 1"/>
</dbReference>
<keyword evidence="1" id="KW-0489">Methyltransferase</keyword>
<dbReference type="InterPro" id="IPR041355">
    <property type="entry name" value="Pre-SET_CXC"/>
</dbReference>
<gene>
    <name evidence="11" type="ORF">L201_000761</name>
</gene>
<feature type="region of interest" description="Disordered" evidence="8">
    <location>
        <begin position="1"/>
        <end position="22"/>
    </location>
</feature>
<dbReference type="RefSeq" id="XP_066072657.1">
    <property type="nucleotide sequence ID" value="XM_066216560.1"/>
</dbReference>
<dbReference type="PANTHER" id="PTHR45747:SF4">
    <property type="entry name" value="HISTONE-LYSINE N-METHYLTRANSFERASE E(Z)"/>
    <property type="match status" value="1"/>
</dbReference>
<keyword evidence="5" id="KW-0804">Transcription</keyword>
<name>A0AAX4JLY5_9TREE</name>
<feature type="domain" description="SET" evidence="9">
    <location>
        <begin position="663"/>
        <end position="766"/>
    </location>
</feature>
<dbReference type="PROSITE" id="PS50280">
    <property type="entry name" value="SET"/>
    <property type="match status" value="1"/>
</dbReference>
<feature type="region of interest" description="Disordered" evidence="8">
    <location>
        <begin position="311"/>
        <end position="333"/>
    </location>
</feature>
<evidence type="ECO:0008006" key="13">
    <source>
        <dbReference type="Google" id="ProtNLM"/>
    </source>
</evidence>
<evidence type="ECO:0000256" key="2">
    <source>
        <dbReference type="ARBA" id="ARBA00022679"/>
    </source>
</evidence>
<dbReference type="GO" id="GO:0031507">
    <property type="term" value="P:heterochromatin formation"/>
    <property type="evidence" value="ECO:0007669"/>
    <property type="project" value="TreeGrafter"/>
</dbReference>
<dbReference type="InterPro" id="IPR026489">
    <property type="entry name" value="CXC_dom"/>
</dbReference>
<keyword evidence="2" id="KW-0808">Transferase</keyword>
<dbReference type="EMBL" id="CP144098">
    <property type="protein sequence ID" value="WWC85894.1"/>
    <property type="molecule type" value="Genomic_DNA"/>
</dbReference>
<evidence type="ECO:0000313" key="12">
    <source>
        <dbReference type="Proteomes" id="UP001355207"/>
    </source>
</evidence>
<protein>
    <recommendedName>
        <fullName evidence="13">SET domain-containing protein</fullName>
    </recommendedName>
</protein>
<organism evidence="11 12">
    <name type="scientific">Kwoniella dendrophila CBS 6074</name>
    <dbReference type="NCBI Taxonomy" id="1295534"/>
    <lineage>
        <taxon>Eukaryota</taxon>
        <taxon>Fungi</taxon>
        <taxon>Dikarya</taxon>
        <taxon>Basidiomycota</taxon>
        <taxon>Agaricomycotina</taxon>
        <taxon>Tremellomycetes</taxon>
        <taxon>Tremellales</taxon>
        <taxon>Cryptococcaceae</taxon>
        <taxon>Kwoniella</taxon>
    </lineage>
</organism>
<evidence type="ECO:0000256" key="5">
    <source>
        <dbReference type="ARBA" id="ARBA00023163"/>
    </source>
</evidence>
<dbReference type="GO" id="GO:0005634">
    <property type="term" value="C:nucleus"/>
    <property type="evidence" value="ECO:0007669"/>
    <property type="project" value="TreeGrafter"/>
</dbReference>
<dbReference type="GeneID" id="91091433"/>
<sequence>MSSSLQSPPATATPSPNPSPSATEIYTLIRKTFNQTWKDYYEWKPPSTLPIINGELEKGSKSLDEQIIQGHKALSDDLKRLLREAQKEEKEQEIAQAQAQNGEKQVEKEGFNKKPIKFIGSQKLTIQSVNNGGTNTILWYNKNSKSDSISGPSSNSKSKTNTIITTSTTKKTNLVQLPSSTSNIPIEGNWKLLYPEGYKKHENVPPYFFCIKGEYNIYKEDERYLPFTPIFADHETFNEHKYFEFFQGESKFATWRDPEIDIIQIETLSRIQKQGEHLITSAQIDETRILPLTVGQIENLDLSRDLPPFPLKPSSSSSSSSYSNNNLLSTSTSINNIRPSKRKWNEPIPTQQEKDDIFWMDHFGEAFCPSQGCEGYGCQRHTFIRNDDHMLIHEDSMRQRPKRLAYIPKKKLENIKLDVRIEPCGDNCYSHHSITELSTKASEAEVWTEDATQIIIEAISRETEFTGEDICMLSLLSANRTCFDVAVQILVLAREDPLNGTNVVNNNHSHTAIAPHRKNKKMQWRKIIPQHIPNIQNCEHDGPCSTANCWCFKNKWMCGRNCGCVKNCPLRFSGCTCHKPLNTVSKNGTTITTNLRKICLPHSCRCAKFWRECDPEKCDSCGAAEELESSENTKHGHHQHHRGINDERTHRCGNVDIQKGIIPKMRIGASAIAGYGVFAEENIQKGCHVGEYIGEVISHAEGDKRDKINDQIRRHYMFRLNTDSELDSGSYGNFTRFFNSAKDDMVNLTAKTRFIKKGEELRFDYGDSFDEYAVKKS</sequence>
<dbReference type="SUPFAM" id="SSF82199">
    <property type="entry name" value="SET domain"/>
    <property type="match status" value="1"/>
</dbReference>
<keyword evidence="7" id="KW-0175">Coiled coil</keyword>
<dbReference type="InterPro" id="IPR045318">
    <property type="entry name" value="EZH1/2-like"/>
</dbReference>
<evidence type="ECO:0000313" key="11">
    <source>
        <dbReference type="EMBL" id="WWC85894.1"/>
    </source>
</evidence>
<dbReference type="GO" id="GO:0003682">
    <property type="term" value="F:chromatin binding"/>
    <property type="evidence" value="ECO:0007669"/>
    <property type="project" value="TreeGrafter"/>
</dbReference>
<evidence type="ECO:0000256" key="7">
    <source>
        <dbReference type="SAM" id="Coils"/>
    </source>
</evidence>
<evidence type="ECO:0000259" key="10">
    <source>
        <dbReference type="PROSITE" id="PS51633"/>
    </source>
</evidence>